<name>A0A6A6F007_9PEZI</name>
<proteinExistence type="predicted"/>
<protein>
    <submittedName>
        <fullName evidence="2">Uncharacterized protein</fullName>
    </submittedName>
</protein>
<reference evidence="2" key="1">
    <citation type="journal article" date="2020" name="Stud. Mycol.">
        <title>101 Dothideomycetes genomes: a test case for predicting lifestyles and emergence of pathogens.</title>
        <authorList>
            <person name="Haridas S."/>
            <person name="Albert R."/>
            <person name="Binder M."/>
            <person name="Bloem J."/>
            <person name="Labutti K."/>
            <person name="Salamov A."/>
            <person name="Andreopoulos B."/>
            <person name="Baker S."/>
            <person name="Barry K."/>
            <person name="Bills G."/>
            <person name="Bluhm B."/>
            <person name="Cannon C."/>
            <person name="Castanera R."/>
            <person name="Culley D."/>
            <person name="Daum C."/>
            <person name="Ezra D."/>
            <person name="Gonzalez J."/>
            <person name="Henrissat B."/>
            <person name="Kuo A."/>
            <person name="Liang C."/>
            <person name="Lipzen A."/>
            <person name="Lutzoni F."/>
            <person name="Magnuson J."/>
            <person name="Mondo S."/>
            <person name="Nolan M."/>
            <person name="Ohm R."/>
            <person name="Pangilinan J."/>
            <person name="Park H.-J."/>
            <person name="Ramirez L."/>
            <person name="Alfaro M."/>
            <person name="Sun H."/>
            <person name="Tritt A."/>
            <person name="Yoshinaga Y."/>
            <person name="Zwiers L.-H."/>
            <person name="Turgeon B."/>
            <person name="Goodwin S."/>
            <person name="Spatafora J."/>
            <person name="Crous P."/>
            <person name="Grigoriev I."/>
        </authorList>
    </citation>
    <scope>NUCLEOTIDE SEQUENCE</scope>
    <source>
        <strain evidence="2">CBS 207.26</strain>
    </source>
</reference>
<accession>A0A6A6F007</accession>
<dbReference type="AlphaFoldDB" id="A0A6A6F007"/>
<evidence type="ECO:0000313" key="3">
    <source>
        <dbReference type="Proteomes" id="UP000800200"/>
    </source>
</evidence>
<gene>
    <name evidence="2" type="ORF">K469DRAFT_699290</name>
</gene>
<evidence type="ECO:0000256" key="1">
    <source>
        <dbReference type="SAM" id="MobiDB-lite"/>
    </source>
</evidence>
<dbReference type="EMBL" id="ML994610">
    <property type="protein sequence ID" value="KAF2195700.1"/>
    <property type="molecule type" value="Genomic_DNA"/>
</dbReference>
<keyword evidence="3" id="KW-1185">Reference proteome</keyword>
<feature type="region of interest" description="Disordered" evidence="1">
    <location>
        <begin position="78"/>
        <end position="98"/>
    </location>
</feature>
<dbReference type="Proteomes" id="UP000800200">
    <property type="component" value="Unassembled WGS sequence"/>
</dbReference>
<organism evidence="2 3">
    <name type="scientific">Zopfia rhizophila CBS 207.26</name>
    <dbReference type="NCBI Taxonomy" id="1314779"/>
    <lineage>
        <taxon>Eukaryota</taxon>
        <taxon>Fungi</taxon>
        <taxon>Dikarya</taxon>
        <taxon>Ascomycota</taxon>
        <taxon>Pezizomycotina</taxon>
        <taxon>Dothideomycetes</taxon>
        <taxon>Dothideomycetes incertae sedis</taxon>
        <taxon>Zopfiaceae</taxon>
        <taxon>Zopfia</taxon>
    </lineage>
</organism>
<sequence length="321" mass="34836">MSQFTRSKSYSANLKQEWREWETAGGTPSSPAGNHTNSEYFRHQTFTSSSSYQYVSNSMPEMAQENASGPVPFPFAMPSAPTPSGQNANPLYSPGFSASERESITRDCKRFEIMAHMIAGIPLGTTYGGHQNTIVSGGVSGAAQAEGTTTCDYQFTAARVAMGGSPSGTFPGKGCETDHGAPRYAFTVHPATSEEFYLRVHEDTATQVNWISPKAVEAYNLEAHDAIRTAGFADFTGEMYVPKKKVKITWTGKPDKSVESEFFVGPENSPFELLVGSRFIQEIGHAHKVFLDEPAGQKGTALIMTQKRLNVEIRAPVHAAG</sequence>
<dbReference type="OrthoDB" id="4770388at2759"/>
<evidence type="ECO:0000313" key="2">
    <source>
        <dbReference type="EMBL" id="KAF2195700.1"/>
    </source>
</evidence>